<organism evidence="6 7">
    <name type="scientific">Lentzea fradiae</name>
    <dbReference type="NCBI Taxonomy" id="200378"/>
    <lineage>
        <taxon>Bacteria</taxon>
        <taxon>Bacillati</taxon>
        <taxon>Actinomycetota</taxon>
        <taxon>Actinomycetes</taxon>
        <taxon>Pseudonocardiales</taxon>
        <taxon>Pseudonocardiaceae</taxon>
        <taxon>Lentzea</taxon>
    </lineage>
</organism>
<dbReference type="PANTHER" id="PTHR45527">
    <property type="entry name" value="NONRIBOSOMAL PEPTIDE SYNTHETASE"/>
    <property type="match status" value="1"/>
</dbReference>
<dbReference type="Pfam" id="PF08242">
    <property type="entry name" value="Methyltransf_12"/>
    <property type="match status" value="1"/>
</dbReference>
<evidence type="ECO:0000259" key="5">
    <source>
        <dbReference type="PROSITE" id="PS50075"/>
    </source>
</evidence>
<dbReference type="Proteomes" id="UP000199623">
    <property type="component" value="Unassembled WGS sequence"/>
</dbReference>
<evidence type="ECO:0000256" key="1">
    <source>
        <dbReference type="ARBA" id="ARBA00001957"/>
    </source>
</evidence>
<dbReference type="SMART" id="SM00823">
    <property type="entry name" value="PKS_PP"/>
    <property type="match status" value="2"/>
</dbReference>
<dbReference type="InterPro" id="IPR042099">
    <property type="entry name" value="ANL_N_sf"/>
</dbReference>
<dbReference type="EMBL" id="FNCC01000024">
    <property type="protein sequence ID" value="SDH49032.1"/>
    <property type="molecule type" value="Genomic_DNA"/>
</dbReference>
<keyword evidence="2" id="KW-0596">Phosphopantetheine</keyword>
<name>A0A1G8CU44_9PSEU</name>
<dbReference type="InterPro" id="IPR020806">
    <property type="entry name" value="PKS_PP-bd"/>
</dbReference>
<comment type="cofactor">
    <cofactor evidence="1">
        <name>pantetheine 4'-phosphate</name>
        <dbReference type="ChEBI" id="CHEBI:47942"/>
    </cofactor>
</comment>
<dbReference type="InterPro" id="IPR010071">
    <property type="entry name" value="AA_adenyl_dom"/>
</dbReference>
<evidence type="ECO:0000313" key="6">
    <source>
        <dbReference type="EMBL" id="SDH49032.1"/>
    </source>
</evidence>
<gene>
    <name evidence="6" type="ORF">SAMN05216553_12447</name>
</gene>
<dbReference type="InterPro" id="IPR020845">
    <property type="entry name" value="AMP-binding_CS"/>
</dbReference>
<reference evidence="7" key="1">
    <citation type="submission" date="2016-10" db="EMBL/GenBank/DDBJ databases">
        <authorList>
            <person name="Varghese N."/>
            <person name="Submissions S."/>
        </authorList>
    </citation>
    <scope>NUCLEOTIDE SEQUENCE [LARGE SCALE GENOMIC DNA]</scope>
    <source>
        <strain evidence="7">CGMCC 4.3506</strain>
    </source>
</reference>
<keyword evidence="7" id="KW-1185">Reference proteome</keyword>
<dbReference type="InterPro" id="IPR006162">
    <property type="entry name" value="Ppantetheine_attach_site"/>
</dbReference>
<proteinExistence type="predicted"/>
<dbReference type="Gene3D" id="3.30.559.30">
    <property type="entry name" value="Nonribosomal peptide synthetase, condensation domain"/>
    <property type="match status" value="1"/>
</dbReference>
<dbReference type="SUPFAM" id="SSF52777">
    <property type="entry name" value="CoA-dependent acyltransferases"/>
    <property type="match status" value="2"/>
</dbReference>
<accession>A0A1G8CU44</accession>
<dbReference type="PROSITE" id="PS00455">
    <property type="entry name" value="AMP_BINDING"/>
    <property type="match status" value="2"/>
</dbReference>
<protein>
    <submittedName>
        <fullName evidence="6">Surfactin family lipopeptide synthetase A</fullName>
    </submittedName>
</protein>
<keyword evidence="3" id="KW-0597">Phosphoprotein</keyword>
<dbReference type="SUPFAM" id="SSF56801">
    <property type="entry name" value="Acetyl-CoA synthetase-like"/>
    <property type="match status" value="2"/>
</dbReference>
<dbReference type="Gene3D" id="1.10.1200.10">
    <property type="entry name" value="ACP-like"/>
    <property type="match status" value="2"/>
</dbReference>
<dbReference type="CDD" id="cd02440">
    <property type="entry name" value="AdoMet_MTases"/>
    <property type="match status" value="1"/>
</dbReference>
<dbReference type="Pfam" id="PF00501">
    <property type="entry name" value="AMP-binding"/>
    <property type="match status" value="4"/>
</dbReference>
<keyword evidence="4" id="KW-0677">Repeat</keyword>
<dbReference type="Gene3D" id="3.30.559.10">
    <property type="entry name" value="Chloramphenicol acetyltransferase-like domain"/>
    <property type="match status" value="1"/>
</dbReference>
<dbReference type="InterPro" id="IPR036736">
    <property type="entry name" value="ACP-like_sf"/>
</dbReference>
<sequence length="1867" mass="197650">MPDSWNDTARPFEDTATLVDLVARSVRRDPGATALRSGAGRELSYAELWDRAGAVADVLVADGIGRGDYVGVLVEHSEWAITAILAVVRTGAAYVPLDPRWPAARLAEPLGQLSVRWVLTSARQAGLAEEAVWLGSPSARMVCLDATSSPMNRGDEDEAREFWDEVAGDEDELRAAGFNRGADVFRPEQVRAYVGHVADLATADAPGSVLEIGCGTGLIAAELAGRVSEYVGVDPSPVAVRRAAAVVNGRAAASSVHTGFAHEVEKLFGSRKFDVVLLSSVVQFFPGPDYARKVLRAAVSLLAPGGRVVVADVVSYDEPGTGGHVRLPRTWFDQLVEEFDVPVEVEVVDRSGDHWHESLACRYDVVLRRVGGPARTGRRRVLTWTDVEAAPASEVPRPAQPGSSAYVIFTSGSSGRPKGVEVRHRSVVNLVDWVNRTYDVSSSDCLLLVTAFTFDLSVYDVFGLLAAGGTIRVLGDEELADPDRLADVLDHEPVTFWDSAPAALSQVMAVASTRPVPAGPALRLVFLSGDWVPLHLPDQVRSRFPAARVVALGGATEATVWSNHFDVGEVDPAWPSIPYGRPIQNARYYVLDEQGAPCPIGEPGELHIAGEVVAAGYAGDAELTAARFLPDPFAGGAERMYATGDRARWLPEGVVQFLGRTDDQVKVRGYRIELGDVQTALRRVEGVSDAVALVVDGANGKELVGAVAGAGLTAAGVRARLAGLLPSYMVPDHLVPLPTLPVGPTGKVDRRAVADLVLERSERWRATTPQETGHAVVDQVLALVRDVLEREVGVEESFLDAGGHSLAAAHLRTRIRSALGPTLRVSDILGAGSVAELAALVSTHTADVVETSAEAPIRPDGRYPVSRAQARALFEIRNVPDVPAYQNQVSIRLPAHLGVERIEAAFAAVIAARPVLRANFRPVEAEWECVIGDPWTPEIEVVDLRRPGQSGEQREQALAAALREHNAVDWDLASGRPVVWRLLRVSDDEWVLSQIEHHLVHDGWSLTLLLRSLLDALAGVPLQPEPRSYHEHVAAEAVQAAGLADAPHFRSRVEALTGAPTEPVSPLPDIGRHSGETAAARADAISVVLEGESYRALERWAQQRGATSFELLMAAFLATLHDQSGVDDLVIGSAVSARPPGFEATLGMFVNTVPVRARWEDDFGAFLAVVSSSLRDAVDAELIPYDALLDGVRRAEGTRRDALYRCMFSAHNAALPDTAVAGGGRAFLEYHQNGTAKTPLDVLVLPKQPDADSAAPPGSVRLVWEFDRSLYSTDLVRAMVDRFTTGLVELAGHVLAGSADGWTWPATAPSVLTGPPARHRPDYAPRAAATPAIVGMDGTTTHDDLARMVKACARELAAAGVGDGDVVAVDVARDAAHCARVLAVSAAGAAVMPVSGSMPADRLRAALSTAHARWTADGVLTRLDHAAVVPAEPDTAYVVHTSGSTGTPKRVPVSRATAAAYTAAFADELGLTSNDVVAATASPLFDAWFEEVLPVLAVGGAVLLTNLGDGIPGLLDQVEAAGATVLDLPTALWTVLADHLARRDERLPACVRAVVIGGEAYDPALAAAFVRRHRGAVTLLSTYGPSECGVSVAFHRVGGAESRRGAPQLGRPIPGSVLCVVDHDGRGVPVGRPGVLGIGGVPCRPGLPGTRPVDGVDGPVYLTGDLVRLTHQGEIDFLGRADGGLKVRGFRVAPEEVERAALLVGGVSRAAATDVPAPDGSPRLGLVVVTDLPSRGTQLRSAVRTAMSAHVPDYMLPEVVVAVPELPVNQHGKVDRAEVRSLLAAEPWSADGAPSHQGGGRLRTLWSSALGAAAPHDVDFITAGGDSLSAMRLATAIENEFSVRLRFRDVLRAESCAALADLVSTMA</sequence>
<dbReference type="InterPro" id="IPR001242">
    <property type="entry name" value="Condensation_dom"/>
</dbReference>
<dbReference type="Pfam" id="PF00668">
    <property type="entry name" value="Condensation"/>
    <property type="match status" value="1"/>
</dbReference>
<dbReference type="InterPro" id="IPR023213">
    <property type="entry name" value="CAT-like_dom_sf"/>
</dbReference>
<evidence type="ECO:0000256" key="2">
    <source>
        <dbReference type="ARBA" id="ARBA00022450"/>
    </source>
</evidence>
<evidence type="ECO:0000313" key="7">
    <source>
        <dbReference type="Proteomes" id="UP000199623"/>
    </source>
</evidence>
<feature type="domain" description="Carrier" evidence="5">
    <location>
        <begin position="771"/>
        <end position="845"/>
    </location>
</feature>
<dbReference type="GO" id="GO:0003824">
    <property type="term" value="F:catalytic activity"/>
    <property type="evidence" value="ECO:0007669"/>
    <property type="project" value="InterPro"/>
</dbReference>
<dbReference type="SUPFAM" id="SSF47336">
    <property type="entry name" value="ACP-like"/>
    <property type="match status" value="2"/>
</dbReference>
<dbReference type="Gene3D" id="3.40.50.150">
    <property type="entry name" value="Vaccinia Virus protein VP39"/>
    <property type="match status" value="1"/>
</dbReference>
<dbReference type="Pfam" id="PF00550">
    <property type="entry name" value="PP-binding"/>
    <property type="match status" value="2"/>
</dbReference>
<dbReference type="GO" id="GO:0005737">
    <property type="term" value="C:cytoplasm"/>
    <property type="evidence" value="ECO:0007669"/>
    <property type="project" value="TreeGrafter"/>
</dbReference>
<dbReference type="Gene3D" id="3.30.300.30">
    <property type="match status" value="2"/>
</dbReference>
<dbReference type="InterPro" id="IPR029063">
    <property type="entry name" value="SAM-dependent_MTases_sf"/>
</dbReference>
<dbReference type="GO" id="GO:0009403">
    <property type="term" value="P:toxin biosynthetic process"/>
    <property type="evidence" value="ECO:0007669"/>
    <property type="project" value="UniProtKB-ARBA"/>
</dbReference>
<evidence type="ECO:0000256" key="3">
    <source>
        <dbReference type="ARBA" id="ARBA00022553"/>
    </source>
</evidence>
<dbReference type="NCBIfam" id="TIGR01733">
    <property type="entry name" value="AA-adenyl-dom"/>
    <property type="match status" value="1"/>
</dbReference>
<dbReference type="InterPro" id="IPR000873">
    <property type="entry name" value="AMP-dep_synth/lig_dom"/>
</dbReference>
<dbReference type="GO" id="GO:0031177">
    <property type="term" value="F:phosphopantetheine binding"/>
    <property type="evidence" value="ECO:0007669"/>
    <property type="project" value="InterPro"/>
</dbReference>
<dbReference type="GO" id="GO:0043041">
    <property type="term" value="P:amino acid activation for nonribosomal peptide biosynthetic process"/>
    <property type="evidence" value="ECO:0007669"/>
    <property type="project" value="TreeGrafter"/>
</dbReference>
<feature type="domain" description="Carrier" evidence="5">
    <location>
        <begin position="1793"/>
        <end position="1867"/>
    </location>
</feature>
<dbReference type="STRING" id="200378.SAMN05216553_12447"/>
<evidence type="ECO:0000256" key="4">
    <source>
        <dbReference type="ARBA" id="ARBA00022737"/>
    </source>
</evidence>
<dbReference type="GO" id="GO:0008610">
    <property type="term" value="P:lipid biosynthetic process"/>
    <property type="evidence" value="ECO:0007669"/>
    <property type="project" value="UniProtKB-ARBA"/>
</dbReference>
<dbReference type="InterPro" id="IPR045851">
    <property type="entry name" value="AMP-bd_C_sf"/>
</dbReference>
<dbReference type="SUPFAM" id="SSF53335">
    <property type="entry name" value="S-adenosyl-L-methionine-dependent methyltransferases"/>
    <property type="match status" value="1"/>
</dbReference>
<dbReference type="PANTHER" id="PTHR45527:SF1">
    <property type="entry name" value="FATTY ACID SYNTHASE"/>
    <property type="match status" value="1"/>
</dbReference>
<dbReference type="PROSITE" id="PS50075">
    <property type="entry name" value="CARRIER"/>
    <property type="match status" value="2"/>
</dbReference>
<dbReference type="Gene3D" id="3.40.50.12780">
    <property type="entry name" value="N-terminal domain of ligase-like"/>
    <property type="match status" value="3"/>
</dbReference>
<dbReference type="InterPro" id="IPR013217">
    <property type="entry name" value="Methyltransf_12"/>
</dbReference>
<dbReference type="PROSITE" id="PS00012">
    <property type="entry name" value="PHOSPHOPANTETHEINE"/>
    <property type="match status" value="2"/>
</dbReference>
<dbReference type="InterPro" id="IPR009081">
    <property type="entry name" value="PP-bd_ACP"/>
</dbReference>